<dbReference type="CDD" id="cd03784">
    <property type="entry name" value="GT1_Gtf-like"/>
    <property type="match status" value="1"/>
</dbReference>
<evidence type="ECO:0000259" key="2">
    <source>
        <dbReference type="Pfam" id="PF06722"/>
    </source>
</evidence>
<dbReference type="GeneID" id="49384372"/>
<dbReference type="RefSeq" id="WP_030236466.1">
    <property type="nucleotide sequence ID" value="NZ_CP024985.1"/>
</dbReference>
<dbReference type="Gene3D" id="3.40.50.2000">
    <property type="entry name" value="Glycogen Phosphorylase B"/>
    <property type="match status" value="2"/>
</dbReference>
<keyword evidence="1 3" id="KW-0808">Transferase</keyword>
<dbReference type="GO" id="GO:0008194">
    <property type="term" value="F:UDP-glycosyltransferase activity"/>
    <property type="evidence" value="ECO:0007669"/>
    <property type="project" value="InterPro"/>
</dbReference>
<dbReference type="PANTHER" id="PTHR48050">
    <property type="entry name" value="STEROL 3-BETA-GLUCOSYLTRANSFERASE"/>
    <property type="match status" value="1"/>
</dbReference>
<dbReference type="AlphaFoldDB" id="A0A2K8PEL2"/>
<dbReference type="Pfam" id="PF06722">
    <property type="entry name" value="EryCIII-like_C"/>
    <property type="match status" value="1"/>
</dbReference>
<dbReference type="PANTHER" id="PTHR48050:SF13">
    <property type="entry name" value="STEROL 3-BETA-GLUCOSYLTRANSFERASE UGT80A2"/>
    <property type="match status" value="1"/>
</dbReference>
<keyword evidence="4" id="KW-1185">Reference proteome</keyword>
<proteinExistence type="predicted"/>
<evidence type="ECO:0000256" key="1">
    <source>
        <dbReference type="ARBA" id="ARBA00022679"/>
    </source>
</evidence>
<sequence>MRVLLSAYDSRGGVEPLVGLAVRLLELGAEVRVCAPPDEEFAKRLATIGVEMTPTGQSVRDLVTGKTPPSPGGVPKRAAALVAAFYEQARAAAEGCDVLVATGLVPAVAGVKAVSEKLGIPYVYASYQPVSLPSPHHQPMARPGRPLAPDVTDNVALWEQDARDAQEVFGEAINTHRASIGLPVLDNVRDHVFTDRPWLATDPTLAPWVQPADLHVVQTGAWVLPDERPLPADLVEFLDAGAPPVYVGFGSIPMRDPQDVARVAIEAIRAQGRRAVLSRGWADLALIDDQDDCFVVGEANHQALFRRTAAVVHHGGAGTTATATWSGTPQVIVPQGADQPYFAARVADLGIGAAHEGPTPTVESLSAALKTALTPDTSARATAVAAAFQADGAAVAAQLLFDLVRQTPTTKN</sequence>
<evidence type="ECO:0000313" key="3">
    <source>
        <dbReference type="EMBL" id="ATZ25177.1"/>
    </source>
</evidence>
<dbReference type="InterPro" id="IPR010610">
    <property type="entry name" value="EryCIII-like_C"/>
</dbReference>
<dbReference type="EC" id="2.4.1.302" evidence="3"/>
<feature type="domain" description="Erythromycin biosynthesis protein CIII-like C-terminal" evidence="2">
    <location>
        <begin position="302"/>
        <end position="385"/>
    </location>
</feature>
<dbReference type="KEGG" id="slx:SLAV_16635"/>
<reference evidence="3 4" key="1">
    <citation type="submission" date="2017-11" db="EMBL/GenBank/DDBJ databases">
        <title>Complete genome sequence of Streptomyces lavendulae subsp. lavendulae CCM 3239 (formerly 'Streptomyces aureofaciens CCM 3239'), the producer of the angucycline-type antibiotic auricin.</title>
        <authorList>
            <person name="Busche T."/>
            <person name="Novakova R."/>
            <person name="Al'Dilaimi A."/>
            <person name="Homerova D."/>
            <person name="Feckova L."/>
            <person name="Rezuchova B."/>
            <person name="Mingyar E."/>
            <person name="Csolleiova D."/>
            <person name="Bekeova C."/>
            <person name="Winkler A."/>
            <person name="Sevcikova B."/>
            <person name="Kalinowski J."/>
            <person name="Kormanec J."/>
            <person name="Ruckert C."/>
        </authorList>
    </citation>
    <scope>NUCLEOTIDE SEQUENCE [LARGE SCALE GENOMIC DNA]</scope>
    <source>
        <strain evidence="3 4">CCM 3239</strain>
    </source>
</reference>
<protein>
    <submittedName>
        <fullName evidence="3">L-noviosyl transferase</fullName>
        <ecNumber evidence="3">2.4.1.302</ecNumber>
    </submittedName>
</protein>
<organism evidence="3 4">
    <name type="scientific">Streptomyces lavendulae subsp. lavendulae</name>
    <dbReference type="NCBI Taxonomy" id="58340"/>
    <lineage>
        <taxon>Bacteria</taxon>
        <taxon>Bacillati</taxon>
        <taxon>Actinomycetota</taxon>
        <taxon>Actinomycetes</taxon>
        <taxon>Kitasatosporales</taxon>
        <taxon>Streptomycetaceae</taxon>
        <taxon>Streptomyces</taxon>
    </lineage>
</organism>
<gene>
    <name evidence="3" type="primary">novM1</name>
    <name evidence="3" type="ORF">SLAV_16635</name>
</gene>
<dbReference type="GO" id="GO:0017000">
    <property type="term" value="P:antibiotic biosynthetic process"/>
    <property type="evidence" value="ECO:0007669"/>
    <property type="project" value="UniProtKB-ARBA"/>
</dbReference>
<dbReference type="EMBL" id="CP024985">
    <property type="protein sequence ID" value="ATZ25177.1"/>
    <property type="molecule type" value="Genomic_DNA"/>
</dbReference>
<dbReference type="SUPFAM" id="SSF53756">
    <property type="entry name" value="UDP-Glycosyltransferase/glycogen phosphorylase"/>
    <property type="match status" value="1"/>
</dbReference>
<accession>A0A2K8PEL2</accession>
<evidence type="ECO:0000313" key="4">
    <source>
        <dbReference type="Proteomes" id="UP000231791"/>
    </source>
</evidence>
<dbReference type="OrthoDB" id="3253247at2"/>
<dbReference type="InterPro" id="IPR002213">
    <property type="entry name" value="UDP_glucos_trans"/>
</dbReference>
<dbReference type="GO" id="GO:0016758">
    <property type="term" value="F:hexosyltransferase activity"/>
    <property type="evidence" value="ECO:0007669"/>
    <property type="project" value="UniProtKB-ARBA"/>
</dbReference>
<keyword evidence="3" id="KW-0328">Glycosyltransferase</keyword>
<name>A0A2K8PEL2_STRLA</name>
<dbReference type="InterPro" id="IPR050426">
    <property type="entry name" value="Glycosyltransferase_28"/>
</dbReference>
<dbReference type="Proteomes" id="UP000231791">
    <property type="component" value="Chromosome"/>
</dbReference>
<dbReference type="FunFam" id="3.40.50.2000:FF:000009">
    <property type="entry name" value="Sterol 3-beta-glucosyltransferase UGT80A2"/>
    <property type="match status" value="1"/>
</dbReference>